<feature type="domain" description="SPOR" evidence="2">
    <location>
        <begin position="142"/>
        <end position="221"/>
    </location>
</feature>
<accession>F3Z0X5</accession>
<sequence>MATQEEGRFTLKALRRDGPPKKFTLELSLGGLVTLGVAVIIGLVWVFIFGIIVGRGYRPEQAVPEIAKIMPDSGRAPIAAEPPKVLQPEELNFHEALRRDPPVLPSEIAPMERAPERQATREAPIAIAPVPQTSAQDASAVKVPQSQWVYQAASFKDKGQAESLLRKIMAQGVATSLEKAPVNGVTWYRVLVTIKGTERDNEAALAELSKIGLPKPLLRKRNAL</sequence>
<dbReference type="InterPro" id="IPR007730">
    <property type="entry name" value="SPOR-like_dom"/>
</dbReference>
<evidence type="ECO:0000313" key="4">
    <source>
        <dbReference type="Proteomes" id="UP000007844"/>
    </source>
</evidence>
<dbReference type="SUPFAM" id="SSF110997">
    <property type="entry name" value="Sporulation related repeat"/>
    <property type="match status" value="1"/>
</dbReference>
<dbReference type="RefSeq" id="WP_014260732.1">
    <property type="nucleotide sequence ID" value="NC_016629.1"/>
</dbReference>
<dbReference type="InterPro" id="IPR036680">
    <property type="entry name" value="SPOR-like_sf"/>
</dbReference>
<dbReference type="GO" id="GO:0042834">
    <property type="term" value="F:peptidoglycan binding"/>
    <property type="evidence" value="ECO:0007669"/>
    <property type="project" value="InterPro"/>
</dbReference>
<keyword evidence="1" id="KW-0812">Transmembrane</keyword>
<keyword evidence="4" id="KW-1185">Reference proteome</keyword>
<evidence type="ECO:0000259" key="2">
    <source>
        <dbReference type="PROSITE" id="PS51724"/>
    </source>
</evidence>
<dbReference type="HOGENOM" id="CLU_077621_0_0_7"/>
<reference evidence="3 4" key="1">
    <citation type="journal article" date="2011" name="J. Bacteriol.">
        <title>Genome sequence of the mercury-methylating and pleomorphic Desulfovibrio africanus Strain Walvis Bay.</title>
        <authorList>
            <person name="Brown S.D."/>
            <person name="Wall J.D."/>
            <person name="Kucken A.M."/>
            <person name="Gilmour C.C."/>
            <person name="Podar M."/>
            <person name="Brandt C.C."/>
            <person name="Teshima H."/>
            <person name="Detter J.C."/>
            <person name="Han C.S."/>
            <person name="Land M.L."/>
            <person name="Lucas S."/>
            <person name="Han J."/>
            <person name="Pennacchio L."/>
            <person name="Nolan M."/>
            <person name="Pitluck S."/>
            <person name="Woyke T."/>
            <person name="Goodwin L."/>
            <person name="Palumbo A.V."/>
            <person name="Elias D.A."/>
        </authorList>
    </citation>
    <scope>NUCLEOTIDE SEQUENCE [LARGE SCALE GENOMIC DNA]</scope>
    <source>
        <strain evidence="3 4">Walvis Bay</strain>
    </source>
</reference>
<dbReference type="EMBL" id="CP003221">
    <property type="protein sequence ID" value="EGJ51053.1"/>
    <property type="molecule type" value="Genomic_DNA"/>
</dbReference>
<feature type="transmembrane region" description="Helical" evidence="1">
    <location>
        <begin position="29"/>
        <end position="53"/>
    </location>
</feature>
<dbReference type="STRING" id="690850.Desaf_2738"/>
<keyword evidence="1" id="KW-0472">Membrane</keyword>
<gene>
    <name evidence="3" type="ORF">Desaf_2738</name>
</gene>
<protein>
    <submittedName>
        <fullName evidence="3">Sporulation domain-containing protein</fullName>
    </submittedName>
</protein>
<dbReference type="KEGG" id="daf:Desaf_2738"/>
<dbReference type="Gene3D" id="3.30.70.1070">
    <property type="entry name" value="Sporulation related repeat"/>
    <property type="match status" value="1"/>
</dbReference>
<dbReference type="Proteomes" id="UP000007844">
    <property type="component" value="Chromosome"/>
</dbReference>
<evidence type="ECO:0000256" key="1">
    <source>
        <dbReference type="SAM" id="Phobius"/>
    </source>
</evidence>
<evidence type="ECO:0000313" key="3">
    <source>
        <dbReference type="EMBL" id="EGJ51053.1"/>
    </source>
</evidence>
<organism evidence="3 4">
    <name type="scientific">Desulfocurvibacter africanus subsp. africanus str. Walvis Bay</name>
    <dbReference type="NCBI Taxonomy" id="690850"/>
    <lineage>
        <taxon>Bacteria</taxon>
        <taxon>Pseudomonadati</taxon>
        <taxon>Thermodesulfobacteriota</taxon>
        <taxon>Desulfovibrionia</taxon>
        <taxon>Desulfovibrionales</taxon>
        <taxon>Desulfovibrionaceae</taxon>
        <taxon>Desulfocurvibacter</taxon>
    </lineage>
</organism>
<dbReference type="PROSITE" id="PS51724">
    <property type="entry name" value="SPOR"/>
    <property type="match status" value="1"/>
</dbReference>
<dbReference type="eggNOG" id="COG3087">
    <property type="taxonomic scope" value="Bacteria"/>
</dbReference>
<dbReference type="AlphaFoldDB" id="F3Z0X5"/>
<name>F3Z0X5_DESAF</name>
<dbReference type="Pfam" id="PF05036">
    <property type="entry name" value="SPOR"/>
    <property type="match status" value="1"/>
</dbReference>
<keyword evidence="1" id="KW-1133">Transmembrane helix</keyword>
<proteinExistence type="predicted"/>